<dbReference type="Proteomes" id="UP000325577">
    <property type="component" value="Linkage Group LG21"/>
</dbReference>
<feature type="signal peptide" evidence="1">
    <location>
        <begin position="1"/>
        <end position="24"/>
    </location>
</feature>
<evidence type="ECO:0000313" key="2">
    <source>
        <dbReference type="EMBL" id="KAA8527886.1"/>
    </source>
</evidence>
<name>A0A5J5ADT6_9ASTE</name>
<protein>
    <submittedName>
        <fullName evidence="2">Uncharacterized protein</fullName>
    </submittedName>
</protein>
<keyword evidence="3" id="KW-1185">Reference proteome</keyword>
<evidence type="ECO:0000256" key="1">
    <source>
        <dbReference type="SAM" id="SignalP"/>
    </source>
</evidence>
<reference evidence="2 3" key="1">
    <citation type="submission" date="2019-09" db="EMBL/GenBank/DDBJ databases">
        <title>A chromosome-level genome assembly of the Chinese tupelo Nyssa sinensis.</title>
        <authorList>
            <person name="Yang X."/>
            <person name="Kang M."/>
            <person name="Yang Y."/>
            <person name="Xiong H."/>
            <person name="Wang M."/>
            <person name="Zhang Z."/>
            <person name="Wang Z."/>
            <person name="Wu H."/>
            <person name="Ma T."/>
            <person name="Liu J."/>
            <person name="Xi Z."/>
        </authorList>
    </citation>
    <scope>NUCLEOTIDE SEQUENCE [LARGE SCALE GENOMIC DNA]</scope>
    <source>
        <strain evidence="2">J267</strain>
        <tissue evidence="2">Leaf</tissue>
    </source>
</reference>
<evidence type="ECO:0000313" key="3">
    <source>
        <dbReference type="Proteomes" id="UP000325577"/>
    </source>
</evidence>
<keyword evidence="1" id="KW-0732">Signal</keyword>
<sequence>MQRNNFLSVKLIFIALCFLGYCSGLKIDETCSSNSNCDAGLRCETCPFHAHRQLIAIWSRKRRIIHQT</sequence>
<accession>A0A5J5ADT6</accession>
<proteinExistence type="predicted"/>
<dbReference type="EMBL" id="CM018045">
    <property type="protein sequence ID" value="KAA8527886.1"/>
    <property type="molecule type" value="Genomic_DNA"/>
</dbReference>
<dbReference type="AlphaFoldDB" id="A0A5J5ADT6"/>
<organism evidence="2 3">
    <name type="scientific">Nyssa sinensis</name>
    <dbReference type="NCBI Taxonomy" id="561372"/>
    <lineage>
        <taxon>Eukaryota</taxon>
        <taxon>Viridiplantae</taxon>
        <taxon>Streptophyta</taxon>
        <taxon>Embryophyta</taxon>
        <taxon>Tracheophyta</taxon>
        <taxon>Spermatophyta</taxon>
        <taxon>Magnoliopsida</taxon>
        <taxon>eudicotyledons</taxon>
        <taxon>Gunneridae</taxon>
        <taxon>Pentapetalae</taxon>
        <taxon>asterids</taxon>
        <taxon>Cornales</taxon>
        <taxon>Nyssaceae</taxon>
        <taxon>Nyssa</taxon>
    </lineage>
</organism>
<feature type="chain" id="PRO_5023805367" evidence="1">
    <location>
        <begin position="25"/>
        <end position="68"/>
    </location>
</feature>
<gene>
    <name evidence="2" type="ORF">F0562_035245</name>
</gene>